<dbReference type="EMBL" id="BAAAZP010000081">
    <property type="protein sequence ID" value="GAA3674397.1"/>
    <property type="molecule type" value="Genomic_DNA"/>
</dbReference>
<dbReference type="Proteomes" id="UP001500902">
    <property type="component" value="Unassembled WGS sequence"/>
</dbReference>
<organism evidence="1 2">
    <name type="scientific">Nonomuraea antimicrobica</name>
    <dbReference type="NCBI Taxonomy" id="561173"/>
    <lineage>
        <taxon>Bacteria</taxon>
        <taxon>Bacillati</taxon>
        <taxon>Actinomycetota</taxon>
        <taxon>Actinomycetes</taxon>
        <taxon>Streptosporangiales</taxon>
        <taxon>Streptosporangiaceae</taxon>
        <taxon>Nonomuraea</taxon>
    </lineage>
</organism>
<name>A0ABP7C1U3_9ACTN</name>
<sequence length="66" mass="6595">MRAAISFTHAANSLLLVGAAATTETDTAVTPPLSQGPVIINDEAAGKPIGIDLLARLSPQAGALTI</sequence>
<evidence type="ECO:0000313" key="1">
    <source>
        <dbReference type="EMBL" id="GAA3674397.1"/>
    </source>
</evidence>
<reference evidence="2" key="1">
    <citation type="journal article" date="2019" name="Int. J. Syst. Evol. Microbiol.">
        <title>The Global Catalogue of Microorganisms (GCM) 10K type strain sequencing project: providing services to taxonomists for standard genome sequencing and annotation.</title>
        <authorList>
            <consortium name="The Broad Institute Genomics Platform"/>
            <consortium name="The Broad Institute Genome Sequencing Center for Infectious Disease"/>
            <person name="Wu L."/>
            <person name="Ma J."/>
        </authorList>
    </citation>
    <scope>NUCLEOTIDE SEQUENCE [LARGE SCALE GENOMIC DNA]</scope>
    <source>
        <strain evidence="2">JCM 16904</strain>
    </source>
</reference>
<gene>
    <name evidence="1" type="ORF">GCM10022224_043420</name>
</gene>
<keyword evidence="2" id="KW-1185">Reference proteome</keyword>
<protein>
    <submittedName>
        <fullName evidence="1">Uncharacterized protein</fullName>
    </submittedName>
</protein>
<evidence type="ECO:0000313" key="2">
    <source>
        <dbReference type="Proteomes" id="UP001500902"/>
    </source>
</evidence>
<accession>A0ABP7C1U3</accession>
<comment type="caution">
    <text evidence="1">The sequence shown here is derived from an EMBL/GenBank/DDBJ whole genome shotgun (WGS) entry which is preliminary data.</text>
</comment>
<proteinExistence type="predicted"/>